<dbReference type="GO" id="GO:0016740">
    <property type="term" value="F:transferase activity"/>
    <property type="evidence" value="ECO:0007669"/>
    <property type="project" value="UniProtKB-KW"/>
</dbReference>
<evidence type="ECO:0000313" key="1">
    <source>
        <dbReference type="EMBL" id="BBM62520.1"/>
    </source>
</evidence>
<dbReference type="SUPFAM" id="SSF53756">
    <property type="entry name" value="UDP-Glycosyltransferase/glycogen phosphorylase"/>
    <property type="match status" value="1"/>
</dbReference>
<dbReference type="AlphaFoldDB" id="A0A5A4U7D9"/>
<accession>A0A5A4U7D9</accession>
<dbReference type="RefSeq" id="WP_059278689.1">
    <property type="nucleotide sequence ID" value="NZ_BBVN01000020.1"/>
</dbReference>
<keyword evidence="1" id="KW-0808">Transferase</keyword>
<sequence>MKKILIITPRFPFPVIGGDRLRIYKLCEALYKSGKYELTLLSLCETKAELTYDVDERIFNKIYRIYLPKYQSYIQTLGGICTSQPLQIFYYRSRKLSKKLEELLPHFDATLSHLIRVGDYLKDNDTCVNFLEMTDSISMNYRRVRDVNEYIGIRGLIYKLEQKRLEKYERAIVEKFALVSFVSDIDVNYLFNNTKHNIRVYANGVDTHALPFMKRRIKKNELIEFVFIGNMLSLQNIDAVKWFIFNVLVKLNVDKAIYRLKIVGKIKDSDRRYFNSISNVSATGAVESISEQVKSGHIGICPIRLGAGLQNKILEYMSLGLPCISSSIGLEGIGAIENQHILVADNYEEYVTSLNNLFDDHFYDFLAYNAREFVHKNYSWDFRLSCFVNDVDNILGV</sequence>
<name>A0A5A4U7D9_ESCAL</name>
<reference evidence="1" key="1">
    <citation type="submission" date="2019-07" db="EMBL/GenBank/DDBJ databases">
        <title>Overview of O-antigen diversity of Escherichia albertii, an emerging enteropathogen; genetic structure, serology, and development of O-genotyping method.</title>
        <authorList>
            <person name="Ooka T."/>
            <person name="Seto K."/>
            <person name="Ogura Y."/>
            <person name="Iguchi A."/>
            <person name="Imura N."/>
            <person name="Honda M."/>
            <person name="Etoh Y."/>
            <person name="Ikeda T."/>
            <person name="Sugitani W."/>
            <person name="Konno T."/>
            <person name="Kawano K."/>
            <person name="Kudo Y."/>
            <person name="Murakami K."/>
            <person name="Hayashi T."/>
            <person name="Nishi J."/>
        </authorList>
    </citation>
    <scope>NUCLEOTIDE SEQUENCE</scope>
    <source>
        <strain evidence="1">NIAH_Bird 25</strain>
    </source>
</reference>
<dbReference type="Pfam" id="PF13692">
    <property type="entry name" value="Glyco_trans_1_4"/>
    <property type="match status" value="1"/>
</dbReference>
<proteinExistence type="predicted"/>
<protein>
    <submittedName>
        <fullName evidence="1">Predicted glycosyltransferase, group I family</fullName>
    </submittedName>
</protein>
<organism evidence="1">
    <name type="scientific">Escherichia albertii</name>
    <dbReference type="NCBI Taxonomy" id="208962"/>
    <lineage>
        <taxon>Bacteria</taxon>
        <taxon>Pseudomonadati</taxon>
        <taxon>Pseudomonadota</taxon>
        <taxon>Gammaproteobacteria</taxon>
        <taxon>Enterobacterales</taxon>
        <taxon>Enterobacteriaceae</taxon>
        <taxon>Escherichia</taxon>
    </lineage>
</organism>
<dbReference type="EMBL" id="LC494321">
    <property type="protein sequence ID" value="BBM62520.1"/>
    <property type="molecule type" value="Genomic_DNA"/>
</dbReference>
<dbReference type="Gene3D" id="3.40.50.2000">
    <property type="entry name" value="Glycogen Phosphorylase B"/>
    <property type="match status" value="2"/>
</dbReference>